<accession>A0A7D9J571</accession>
<evidence type="ECO:0000313" key="1">
    <source>
        <dbReference type="EMBL" id="CAB4022100.1"/>
    </source>
</evidence>
<proteinExistence type="predicted"/>
<dbReference type="AlphaFoldDB" id="A0A7D9J571"/>
<sequence>MSGGQDKFTTREIINLLDQNYGIPFDGEGSDISSEHSEPDIDAEQVDFHSKLPEIGEHTEFLDNLHAGDC</sequence>
<dbReference type="Proteomes" id="UP001152795">
    <property type="component" value="Unassembled WGS sequence"/>
</dbReference>
<reference evidence="1" key="1">
    <citation type="submission" date="2020-04" db="EMBL/GenBank/DDBJ databases">
        <authorList>
            <person name="Alioto T."/>
            <person name="Alioto T."/>
            <person name="Gomez Garrido J."/>
        </authorList>
    </citation>
    <scope>NUCLEOTIDE SEQUENCE</scope>
    <source>
        <strain evidence="1">A484AB</strain>
    </source>
</reference>
<name>A0A7D9J571_PARCT</name>
<evidence type="ECO:0000313" key="2">
    <source>
        <dbReference type="Proteomes" id="UP001152795"/>
    </source>
</evidence>
<gene>
    <name evidence="1" type="ORF">PACLA_8A025554</name>
</gene>
<protein>
    <submittedName>
        <fullName evidence="1">Uncharacterized protein</fullName>
    </submittedName>
</protein>
<keyword evidence="2" id="KW-1185">Reference proteome</keyword>
<organism evidence="1 2">
    <name type="scientific">Paramuricea clavata</name>
    <name type="common">Red gorgonian</name>
    <name type="synonym">Violescent sea-whip</name>
    <dbReference type="NCBI Taxonomy" id="317549"/>
    <lineage>
        <taxon>Eukaryota</taxon>
        <taxon>Metazoa</taxon>
        <taxon>Cnidaria</taxon>
        <taxon>Anthozoa</taxon>
        <taxon>Octocorallia</taxon>
        <taxon>Malacalcyonacea</taxon>
        <taxon>Plexauridae</taxon>
        <taxon>Paramuricea</taxon>
    </lineage>
</organism>
<dbReference type="EMBL" id="CACRXK020011802">
    <property type="protein sequence ID" value="CAB4022100.1"/>
    <property type="molecule type" value="Genomic_DNA"/>
</dbReference>
<comment type="caution">
    <text evidence="1">The sequence shown here is derived from an EMBL/GenBank/DDBJ whole genome shotgun (WGS) entry which is preliminary data.</text>
</comment>